<keyword evidence="3" id="KW-1185">Reference proteome</keyword>
<dbReference type="Proteomes" id="UP000467201">
    <property type="component" value="Chromosome"/>
</dbReference>
<dbReference type="InterPro" id="IPR043776">
    <property type="entry name" value="DUF5718"/>
</dbReference>
<dbReference type="Proteomes" id="UP000193564">
    <property type="component" value="Unassembled WGS sequence"/>
</dbReference>
<dbReference type="STRING" id="126673.AWC01_04805"/>
<reference evidence="1" key="3">
    <citation type="submission" date="2020-02" db="EMBL/GenBank/DDBJ databases">
        <authorList>
            <person name="Matsumoto Y."/>
            <person name="Motooka D."/>
            <person name="Nakamura S."/>
        </authorList>
    </citation>
    <scope>NUCLEOTIDE SEQUENCE</scope>
    <source>
        <strain evidence="1">JCM 12405</strain>
    </source>
</reference>
<dbReference type="AlphaFoldDB" id="A0A1X1THZ1"/>
<reference evidence="2 3" key="1">
    <citation type="submission" date="2016-01" db="EMBL/GenBank/DDBJ databases">
        <title>The new phylogeny of the genus Mycobacterium.</title>
        <authorList>
            <person name="Tarcisio F."/>
            <person name="Conor M."/>
            <person name="Antonella G."/>
            <person name="Elisabetta G."/>
            <person name="Giulia F.S."/>
            <person name="Sara T."/>
            <person name="Anna F."/>
            <person name="Clotilde B."/>
            <person name="Roberto B."/>
            <person name="Veronica D.S."/>
            <person name="Fabio R."/>
            <person name="Monica P."/>
            <person name="Olivier J."/>
            <person name="Enrico T."/>
            <person name="Nicola S."/>
        </authorList>
    </citation>
    <scope>NUCLEOTIDE SEQUENCE [LARGE SCALE GENOMIC DNA]</scope>
    <source>
        <strain evidence="2 3">DSM 44339</strain>
    </source>
</reference>
<evidence type="ECO:0000313" key="4">
    <source>
        <dbReference type="Proteomes" id="UP000467201"/>
    </source>
</evidence>
<accession>A0A1X1THZ1</accession>
<sequence>MVWDGDTVVRLDPFALGAFNDCSVRRPGAAKISHKPPRSATRRTEVCRSKGVAPRFFDIGGLTAEGPTATLRLVCFLRDRDGHEHAYGLDSPLLGYSY</sequence>
<dbReference type="Pfam" id="PF18985">
    <property type="entry name" value="DUF5718"/>
    <property type="match status" value="1"/>
</dbReference>
<dbReference type="EMBL" id="LQOS01000015">
    <property type="protein sequence ID" value="ORV44130.1"/>
    <property type="molecule type" value="Genomic_DNA"/>
</dbReference>
<evidence type="ECO:0000313" key="1">
    <source>
        <dbReference type="EMBL" id="BBZ09399.1"/>
    </source>
</evidence>
<proteinExistence type="predicted"/>
<name>A0A1X1THZ1_9MYCO</name>
<evidence type="ECO:0000313" key="2">
    <source>
        <dbReference type="EMBL" id="ORV44130.1"/>
    </source>
</evidence>
<reference evidence="1 4" key="2">
    <citation type="journal article" date="2019" name="Emerg. Microbes Infect.">
        <title>Comprehensive subspecies identification of 175 nontuberculous mycobacteria species based on 7547 genomic profiles.</title>
        <authorList>
            <person name="Matsumoto Y."/>
            <person name="Kinjo T."/>
            <person name="Motooka D."/>
            <person name="Nabeya D."/>
            <person name="Jung N."/>
            <person name="Uechi K."/>
            <person name="Horii T."/>
            <person name="Iida T."/>
            <person name="Fujita J."/>
            <person name="Nakamura S."/>
        </authorList>
    </citation>
    <scope>NUCLEOTIDE SEQUENCE [LARGE SCALE GENOMIC DNA]</scope>
    <source>
        <strain evidence="1 4">JCM 12405</strain>
    </source>
</reference>
<gene>
    <name evidence="2" type="ORF">AWC01_04805</name>
    <name evidence="1" type="ORF">MDOR_35680</name>
</gene>
<dbReference type="KEGG" id="mdr:MDOR_35680"/>
<evidence type="ECO:0000313" key="3">
    <source>
        <dbReference type="Proteomes" id="UP000193564"/>
    </source>
</evidence>
<protein>
    <submittedName>
        <fullName evidence="2">Uncharacterized protein</fullName>
    </submittedName>
</protein>
<organism evidence="2 3">
    <name type="scientific">Mycolicibacterium doricum</name>
    <dbReference type="NCBI Taxonomy" id="126673"/>
    <lineage>
        <taxon>Bacteria</taxon>
        <taxon>Bacillati</taxon>
        <taxon>Actinomycetota</taxon>
        <taxon>Actinomycetes</taxon>
        <taxon>Mycobacteriales</taxon>
        <taxon>Mycobacteriaceae</taxon>
        <taxon>Mycolicibacterium</taxon>
    </lineage>
</organism>
<dbReference type="EMBL" id="AP022605">
    <property type="protein sequence ID" value="BBZ09399.1"/>
    <property type="molecule type" value="Genomic_DNA"/>
</dbReference>